<gene>
    <name evidence="2" type="ORF">RYS15_13835</name>
</gene>
<feature type="chain" id="PRO_5047061675" evidence="1">
    <location>
        <begin position="25"/>
        <end position="928"/>
    </location>
</feature>
<protein>
    <submittedName>
        <fullName evidence="2">Tetratricopeptide repeat protein</fullName>
    </submittedName>
</protein>
<organism evidence="2 3">
    <name type="scientific">Marinobacter xestospongiae</name>
    <dbReference type="NCBI Taxonomy" id="994319"/>
    <lineage>
        <taxon>Bacteria</taxon>
        <taxon>Pseudomonadati</taxon>
        <taxon>Pseudomonadota</taxon>
        <taxon>Gammaproteobacteria</taxon>
        <taxon>Pseudomonadales</taxon>
        <taxon>Marinobacteraceae</taxon>
        <taxon>Marinobacter</taxon>
    </lineage>
</organism>
<dbReference type="InterPro" id="IPR011990">
    <property type="entry name" value="TPR-like_helical_dom_sf"/>
</dbReference>
<dbReference type="Proteomes" id="UP001269819">
    <property type="component" value="Unassembled WGS sequence"/>
</dbReference>
<name>A0ABU3VZQ2_9GAMM</name>
<evidence type="ECO:0000313" key="3">
    <source>
        <dbReference type="Proteomes" id="UP001269819"/>
    </source>
</evidence>
<accession>A0ABU3VZQ2</accession>
<dbReference type="Gene3D" id="1.25.40.10">
    <property type="entry name" value="Tetratricopeptide repeat domain"/>
    <property type="match status" value="3"/>
</dbReference>
<evidence type="ECO:0000313" key="2">
    <source>
        <dbReference type="EMBL" id="MDV2079765.1"/>
    </source>
</evidence>
<dbReference type="InterPro" id="IPR019734">
    <property type="entry name" value="TPR_rpt"/>
</dbReference>
<comment type="caution">
    <text evidence="2">The sequence shown here is derived from an EMBL/GenBank/DDBJ whole genome shotgun (WGS) entry which is preliminary data.</text>
</comment>
<dbReference type="RefSeq" id="WP_316974262.1">
    <property type="nucleotide sequence ID" value="NZ_JAWIIJ010000009.1"/>
</dbReference>
<sequence length="928" mass="103957">MRWPAPGAHLLLGLVLATSTPVWGQEAFQVTLDRDGETIGDMRPVFLQFESKALPAISPREVARRYVRMFDQTFDPTLRIDALNRLASLQDRAAGDLQIDVATELRLYREAIRDYDQLIATGESDYPRDQLLYQLAKAHALVGDGERSIAQLQRLVREHPRSPLIHEARFRIAERAFALKDYAQAEAGYQQVIKADDATDSLKTKTWYMLGWSQYKQDALDRAGDSFIAVLDQKAEVTDRFRAVPDGELEVVDDTLRILALISARTGGANALASRLARVGERDYEHLLYDRLADYYASEGRARDSVAAAERFIRNQPAHASVPALRQQVIAVWQQQGFTDQARAAKADYIAAYRDQGSYDRLQGREQALWQRYTRELADYHYQRAGTVTATAEEFARSGDLYSLLAPRLTQSGDVQRLAGDAWLQAGDYQRALDEYRNAGYHAPDYQEAADAAWAAVRLMAEGLDRKVALAIDLDGYVAGIQRFHRRFAMDPRGYQAFVDAANRLLTAERYAEALTMAAEVSADPAASPQDRYAAWLAQGRAQQGLSRFDAAERSWREALTMTTQGLLNVVESERLALVEQLATSIYRQAELALAADQIDVAVAHFQRIDSVAPSSELAIRGRFDAANTLLSSERWQGAINELIRFRGDFPDHTLAAQIHDKLVYAYHASGQPIRAADELMAGASRNKVPWEKQLRAAEFYHQGGADGDRNRIYQAYLATAAPAGDEQEHLLQQRMRQRLISSGAAGDTLRQTLVARELESDWHSEASLAAAAEAALVLGRAAGESFADIALVHPLPQSLARKRQALDRALERYQQALRFGTDAAGSEALYRQAELYRKLAADLMASSRPDGLNELESMQYDLLLEEQAYPFEEKALALHARNHQRLSEGYFDEWVAQSLDVLSRLHPGRYQRDSRWMAWTDEEGGDA</sequence>
<evidence type="ECO:0000256" key="1">
    <source>
        <dbReference type="SAM" id="SignalP"/>
    </source>
</evidence>
<dbReference type="SMART" id="SM00028">
    <property type="entry name" value="TPR"/>
    <property type="match status" value="6"/>
</dbReference>
<feature type="signal peptide" evidence="1">
    <location>
        <begin position="1"/>
        <end position="24"/>
    </location>
</feature>
<keyword evidence="3" id="KW-1185">Reference proteome</keyword>
<keyword evidence="1" id="KW-0732">Signal</keyword>
<dbReference type="SUPFAM" id="SSF48452">
    <property type="entry name" value="TPR-like"/>
    <property type="match status" value="3"/>
</dbReference>
<dbReference type="EMBL" id="JAWIIJ010000009">
    <property type="protein sequence ID" value="MDV2079765.1"/>
    <property type="molecule type" value="Genomic_DNA"/>
</dbReference>
<reference evidence="2 3" key="1">
    <citation type="submission" date="2023-10" db="EMBL/GenBank/DDBJ databases">
        <title>Characteristics and mechanism of a salt-tolerant marine origin heterotrophic nitrifying- aerobic denitrifying bacteria Marinobacter xestospongiae HN1.</title>
        <authorList>
            <person name="Qi R."/>
        </authorList>
    </citation>
    <scope>NUCLEOTIDE SEQUENCE [LARGE SCALE GENOMIC DNA]</scope>
    <source>
        <strain evidence="2 3">HN1</strain>
    </source>
</reference>
<proteinExistence type="predicted"/>